<accession>A0A9Q9IJ56</accession>
<dbReference type="Gene3D" id="3.40.720.10">
    <property type="entry name" value="Alkaline Phosphatase, subunit A"/>
    <property type="match status" value="1"/>
</dbReference>
<dbReference type="InterPro" id="IPR017850">
    <property type="entry name" value="Alkaline_phosphatase_core_sf"/>
</dbReference>
<dbReference type="Pfam" id="PF01663">
    <property type="entry name" value="Phosphodiest"/>
    <property type="match status" value="1"/>
</dbReference>
<protein>
    <submittedName>
        <fullName evidence="1">Alkaline phosphatase family protein</fullName>
    </submittedName>
</protein>
<dbReference type="PANTHER" id="PTHR10151">
    <property type="entry name" value="ECTONUCLEOTIDE PYROPHOSPHATASE/PHOSPHODIESTERASE"/>
    <property type="match status" value="1"/>
</dbReference>
<dbReference type="PANTHER" id="PTHR10151:SF120">
    <property type="entry name" value="BIS(5'-ADENOSYL)-TRIPHOSPHATASE"/>
    <property type="match status" value="1"/>
</dbReference>
<dbReference type="KEGG" id="daur:Daura_10630"/>
<proteinExistence type="predicted"/>
<dbReference type="OrthoDB" id="9771966at2"/>
<keyword evidence="2" id="KW-1185">Reference proteome</keyword>
<dbReference type="InterPro" id="IPR002591">
    <property type="entry name" value="Phosphodiest/P_Trfase"/>
</dbReference>
<reference evidence="1" key="1">
    <citation type="submission" date="2021-04" db="EMBL/GenBank/DDBJ databases">
        <title>Dactylosporangium aurantiacum NRRL B-8018 full assembly.</title>
        <authorList>
            <person name="Hartkoorn R.C."/>
            <person name="Beaudoing E."/>
            <person name="Hot D."/>
        </authorList>
    </citation>
    <scope>NUCLEOTIDE SEQUENCE</scope>
    <source>
        <strain evidence="1">NRRL B-8018</strain>
    </source>
</reference>
<dbReference type="EMBL" id="CP073767">
    <property type="protein sequence ID" value="UWZ56586.1"/>
    <property type="molecule type" value="Genomic_DNA"/>
</dbReference>
<dbReference type="Proteomes" id="UP001058003">
    <property type="component" value="Chromosome"/>
</dbReference>
<evidence type="ECO:0000313" key="1">
    <source>
        <dbReference type="EMBL" id="UWZ56586.1"/>
    </source>
</evidence>
<dbReference type="GO" id="GO:0016787">
    <property type="term" value="F:hydrolase activity"/>
    <property type="evidence" value="ECO:0007669"/>
    <property type="project" value="UniProtKB-ARBA"/>
</dbReference>
<dbReference type="SUPFAM" id="SSF53649">
    <property type="entry name" value="Alkaline phosphatase-like"/>
    <property type="match status" value="1"/>
</dbReference>
<gene>
    <name evidence="1" type="ORF">Daura_10630</name>
</gene>
<name>A0A9Q9IJ56_9ACTN</name>
<dbReference type="RefSeq" id="WP_033363387.1">
    <property type="nucleotide sequence ID" value="NZ_CP073767.1"/>
</dbReference>
<dbReference type="AlphaFoldDB" id="A0A9Q9IJ56"/>
<sequence>MSKPLLVLDVVGLTPRLLPHMPRLSAVGAAVPLRPVLPAVTCSVQSTFLTGAMPSDHGIVGNGWYFRDLGEIFLWRQHNALVGGDKLWHAARRVKPDYTVANVCWWYAMGADVDWTVTPRPIYYADGRKEPDCYTFPPALHDELTARLGEFPLFTYWGPGAGIPSSEWIARAAEQILVDKSPDLTLVYLPHLDYDLQRFGPSSPEAAKAAAALDNVVAPLLAAAAARDVTVVVLSEYGITDASRPVDVNRLLRAEGLLNVYTQDGMEYLDPWTSRAFAVADHQVAHVYVRDAADLPLVQKLCAGLPGVGEVLDAAGKQRTGLDHERAGELVLLAEPDAWFTYYYWLDDARRPDFAQLVEIHRKPGYDPAELLFDPAAPGAAKARAGVALARKKLGMRYMMSVVGLDAGARAVKGSHGLLPSTVDDGPVWMCSDPAVAPESVDATDVKGLLLRLAGLA</sequence>
<organism evidence="1 2">
    <name type="scientific">Dactylosporangium aurantiacum</name>
    <dbReference type="NCBI Taxonomy" id="35754"/>
    <lineage>
        <taxon>Bacteria</taxon>
        <taxon>Bacillati</taxon>
        <taxon>Actinomycetota</taxon>
        <taxon>Actinomycetes</taxon>
        <taxon>Micromonosporales</taxon>
        <taxon>Micromonosporaceae</taxon>
        <taxon>Dactylosporangium</taxon>
    </lineage>
</organism>
<evidence type="ECO:0000313" key="2">
    <source>
        <dbReference type="Proteomes" id="UP001058003"/>
    </source>
</evidence>